<accession>A0AAE3LJC6</accession>
<sequence length="125" mass="14010">MKKFVVFIMAMVYGFSSMGMSVSLHYCCGKLKNIEWVATKEKCGMDHKMGSEKCCDNKAFEHDGNEPHDFAKASPEQVKSMASFLYSFVSVFFMPAASCAQVYADARPPDGSQTPLNILYCTYRI</sequence>
<protein>
    <submittedName>
        <fullName evidence="1">Uncharacterized protein</fullName>
    </submittedName>
</protein>
<dbReference type="InterPro" id="IPR058512">
    <property type="entry name" value="DUF8199"/>
</dbReference>
<dbReference type="AlphaFoldDB" id="A0AAE3LJC6"/>
<dbReference type="Proteomes" id="UP001209317">
    <property type="component" value="Unassembled WGS sequence"/>
</dbReference>
<keyword evidence="2" id="KW-1185">Reference proteome</keyword>
<evidence type="ECO:0000313" key="2">
    <source>
        <dbReference type="Proteomes" id="UP001209317"/>
    </source>
</evidence>
<dbReference type="InterPro" id="IPR058060">
    <property type="entry name" value="HYC_CC_PP"/>
</dbReference>
<dbReference type="EMBL" id="JAOTPL010000003">
    <property type="protein sequence ID" value="MCU7693478.1"/>
    <property type="molecule type" value="Genomic_DNA"/>
</dbReference>
<proteinExistence type="predicted"/>
<dbReference type="NCBIfam" id="NF047658">
    <property type="entry name" value="HYC_CC_PP"/>
    <property type="match status" value="1"/>
</dbReference>
<dbReference type="RefSeq" id="WP_263036966.1">
    <property type="nucleotide sequence ID" value="NZ_JAOTPL010000003.1"/>
</dbReference>
<name>A0AAE3LJC6_9BACT</name>
<reference evidence="1" key="1">
    <citation type="submission" date="2022-10" db="EMBL/GenBank/DDBJ databases">
        <authorList>
            <person name="Kim H.S."/>
            <person name="Kim J.-S."/>
            <person name="Suh M.K."/>
            <person name="Eom M.K."/>
            <person name="Lee J.-S."/>
        </authorList>
    </citation>
    <scope>NUCLEOTIDE SEQUENCE</scope>
    <source>
        <strain evidence="1">LIP-5</strain>
    </source>
</reference>
<organism evidence="1 2">
    <name type="scientific">Haoranjiania flava</name>
    <dbReference type="NCBI Taxonomy" id="1856322"/>
    <lineage>
        <taxon>Bacteria</taxon>
        <taxon>Pseudomonadati</taxon>
        <taxon>Bacteroidota</taxon>
        <taxon>Chitinophagia</taxon>
        <taxon>Chitinophagales</taxon>
        <taxon>Chitinophagaceae</taxon>
        <taxon>Haoranjiania</taxon>
    </lineage>
</organism>
<dbReference type="Pfam" id="PF26622">
    <property type="entry name" value="DUF8199"/>
    <property type="match status" value="1"/>
</dbReference>
<gene>
    <name evidence="1" type="ORF">OD355_02995</name>
</gene>
<comment type="caution">
    <text evidence="1">The sequence shown here is derived from an EMBL/GenBank/DDBJ whole genome shotgun (WGS) entry which is preliminary data.</text>
</comment>
<evidence type="ECO:0000313" key="1">
    <source>
        <dbReference type="EMBL" id="MCU7693478.1"/>
    </source>
</evidence>